<dbReference type="OrthoDB" id="9801455at2"/>
<dbReference type="InterPro" id="IPR013320">
    <property type="entry name" value="ConA-like_dom_sf"/>
</dbReference>
<dbReference type="Gene3D" id="2.60.120.200">
    <property type="match status" value="1"/>
</dbReference>
<feature type="active site" description="Proton donor" evidence="4">
    <location>
        <position position="184"/>
    </location>
</feature>
<dbReference type="InterPro" id="IPR051795">
    <property type="entry name" value="Glycosyl_Hydrlase_43"/>
</dbReference>
<evidence type="ECO:0000256" key="4">
    <source>
        <dbReference type="PIRSR" id="PIRSR606710-1"/>
    </source>
</evidence>
<dbReference type="InterPro" id="IPR023296">
    <property type="entry name" value="Glyco_hydro_beta-prop_sf"/>
</dbReference>
<feature type="domain" description="Beta-xylosidase C-terminal Concanavalin A-like" evidence="7">
    <location>
        <begin position="321"/>
        <end position="519"/>
    </location>
</feature>
<dbReference type="InterPro" id="IPR006710">
    <property type="entry name" value="Glyco_hydro_43"/>
</dbReference>
<protein>
    <submittedName>
        <fullName evidence="8">Glycoside hydrolase family 43 protein</fullName>
    </submittedName>
</protein>
<feature type="active site" description="Proton acceptor" evidence="4">
    <location>
        <position position="12"/>
    </location>
</feature>
<dbReference type="Proteomes" id="UP000310636">
    <property type="component" value="Unassembled WGS sequence"/>
</dbReference>
<evidence type="ECO:0000313" key="9">
    <source>
        <dbReference type="Proteomes" id="UP000310636"/>
    </source>
</evidence>
<dbReference type="GO" id="GO:0005975">
    <property type="term" value="P:carbohydrate metabolic process"/>
    <property type="evidence" value="ECO:0007669"/>
    <property type="project" value="InterPro"/>
</dbReference>
<evidence type="ECO:0000256" key="6">
    <source>
        <dbReference type="RuleBase" id="RU361187"/>
    </source>
</evidence>
<organism evidence="8 9">
    <name type="scientific">Cohnella fermenti</name>
    <dbReference type="NCBI Taxonomy" id="2565925"/>
    <lineage>
        <taxon>Bacteria</taxon>
        <taxon>Bacillati</taxon>
        <taxon>Bacillota</taxon>
        <taxon>Bacilli</taxon>
        <taxon>Bacillales</taxon>
        <taxon>Paenibacillaceae</taxon>
        <taxon>Cohnella</taxon>
    </lineage>
</organism>
<evidence type="ECO:0000256" key="1">
    <source>
        <dbReference type="ARBA" id="ARBA00009865"/>
    </source>
</evidence>
<keyword evidence="9" id="KW-1185">Reference proteome</keyword>
<evidence type="ECO:0000313" key="8">
    <source>
        <dbReference type="EMBL" id="THF72693.1"/>
    </source>
</evidence>
<comment type="similarity">
    <text evidence="1 6">Belongs to the glycosyl hydrolase 43 family.</text>
</comment>
<dbReference type="PANTHER" id="PTHR42812">
    <property type="entry name" value="BETA-XYLOSIDASE"/>
    <property type="match status" value="1"/>
</dbReference>
<dbReference type="Pfam" id="PF17851">
    <property type="entry name" value="GH43_C2"/>
    <property type="match status" value="1"/>
</dbReference>
<gene>
    <name evidence="8" type="ORF">E6C55_32330</name>
</gene>
<evidence type="ECO:0000259" key="7">
    <source>
        <dbReference type="Pfam" id="PF17851"/>
    </source>
</evidence>
<accession>A0A4S4BF91</accession>
<keyword evidence="2 6" id="KW-0378">Hydrolase</keyword>
<evidence type="ECO:0000256" key="2">
    <source>
        <dbReference type="ARBA" id="ARBA00022801"/>
    </source>
</evidence>
<proteinExistence type="inferred from homology"/>
<dbReference type="Gene3D" id="2.115.10.20">
    <property type="entry name" value="Glycosyl hydrolase domain, family 43"/>
    <property type="match status" value="1"/>
</dbReference>
<evidence type="ECO:0000256" key="5">
    <source>
        <dbReference type="PIRSR" id="PIRSR606710-2"/>
    </source>
</evidence>
<dbReference type="EMBL" id="SSOB01000074">
    <property type="protein sequence ID" value="THF72693.1"/>
    <property type="molecule type" value="Genomic_DNA"/>
</dbReference>
<reference evidence="8 9" key="1">
    <citation type="submission" date="2019-04" db="EMBL/GenBank/DDBJ databases">
        <title>Cohnella sp. nov. isolated from preserved vegetables.</title>
        <authorList>
            <person name="Lin S.-Y."/>
            <person name="Hung M.-H."/>
            <person name="Young C.-C."/>
        </authorList>
    </citation>
    <scope>NUCLEOTIDE SEQUENCE [LARGE SCALE GENOMIC DNA]</scope>
    <source>
        <strain evidence="8 9">CC-MHH1044</strain>
    </source>
</reference>
<keyword evidence="3 6" id="KW-0326">Glycosidase</keyword>
<dbReference type="PANTHER" id="PTHR42812:SF12">
    <property type="entry name" value="BETA-XYLOSIDASE-RELATED"/>
    <property type="match status" value="1"/>
</dbReference>
<evidence type="ECO:0000256" key="3">
    <source>
        <dbReference type="ARBA" id="ARBA00023295"/>
    </source>
</evidence>
<dbReference type="AlphaFoldDB" id="A0A4S4BF91"/>
<comment type="caution">
    <text evidence="8">The sequence shown here is derived from an EMBL/GenBank/DDBJ whole genome shotgun (WGS) entry which is preliminary data.</text>
</comment>
<dbReference type="InterPro" id="IPR041542">
    <property type="entry name" value="GH43_C2"/>
</dbReference>
<dbReference type="CDD" id="cd09000">
    <property type="entry name" value="GH43_SXA-like"/>
    <property type="match status" value="1"/>
</dbReference>
<dbReference type="SUPFAM" id="SSF49899">
    <property type="entry name" value="Concanavalin A-like lectins/glucanases"/>
    <property type="match status" value="1"/>
</dbReference>
<name>A0A4S4BF91_9BACL</name>
<feature type="site" description="Important for catalytic activity, responsible for pKa modulation of the active site Glu and correct orientation of both the proton donor and substrate" evidence="5">
    <location>
        <position position="125"/>
    </location>
</feature>
<dbReference type="Pfam" id="PF04616">
    <property type="entry name" value="Glyco_hydro_43"/>
    <property type="match status" value="1"/>
</dbReference>
<dbReference type="SUPFAM" id="SSF75005">
    <property type="entry name" value="Arabinanase/levansucrase/invertase"/>
    <property type="match status" value="1"/>
</dbReference>
<sequence length="524" mass="59078">MRNPVLTGFNPDPSIVRVGDDYYLATSTFEWFPGVAIYHSKDLANWRLHAYPLDRTSLLDLRGNPSSGGIWAPALSHHEGTFYLLYTDMKSFKRASKDMANYLITATDIRGPWSEPIYLHGRGFDPFLFHDDDGRKWVANMRWDPRADKPNFGGIELQEFSVAEGGMVGPVHLLTKGSSLGVTEGPQLVRRDGWYYLLLAEGGTGYNHAASLARSRELLGPYEFAPRTPFMTTIAHPEHPLQKAGHGALVETQRGDWYMPHICARPLAGRRLSPLGREIAIQRVEWTDDGWLQLAGGGILPELEIEGPGLAWHPWPEEPATDHFDAARLSIHLQTLRIPADESWLSLTERPGWLRLRGQESIYSWNRQSMVARRLQHWRAEVETCLEFEPKSMYQSAGLACFCDEMDHFYLRVTRDEEWGKHVRVTYSVAGRCVEPEGAVIRAEGWERIYLKAVFDADSLRFYASPSGGDWQAVGPALDAGQLSDDFEGKLGFTGTMLGLCAQDLEGTRLAADFDYMTYIGHDE</sequence>
<dbReference type="GO" id="GO:0004553">
    <property type="term" value="F:hydrolase activity, hydrolyzing O-glycosyl compounds"/>
    <property type="evidence" value="ECO:0007669"/>
    <property type="project" value="InterPro"/>
</dbReference>